<accession>A0A6V8LMY7</accession>
<evidence type="ECO:0000256" key="3">
    <source>
        <dbReference type="ARBA" id="ARBA00023125"/>
    </source>
</evidence>
<dbReference type="PANTHER" id="PTHR35807">
    <property type="entry name" value="TRANSCRIPTIONAL REGULATOR REDD-RELATED"/>
    <property type="match status" value="1"/>
</dbReference>
<dbReference type="PANTHER" id="PTHR35807:SF1">
    <property type="entry name" value="TRANSCRIPTIONAL REGULATOR REDD"/>
    <property type="match status" value="1"/>
</dbReference>
<reference evidence="8 9" key="2">
    <citation type="submission" date="2020-03" db="EMBL/GenBank/DDBJ databases">
        <authorList>
            <person name="Ichikawa N."/>
            <person name="Kimura A."/>
            <person name="Kitahashi Y."/>
            <person name="Uohara A."/>
        </authorList>
    </citation>
    <scope>NUCLEOTIDE SEQUENCE [LARGE SCALE GENOMIC DNA]</scope>
    <source>
        <strain evidence="8 9">NBRC 108638</strain>
    </source>
</reference>
<dbReference type="GO" id="GO:0006355">
    <property type="term" value="P:regulation of DNA-templated transcription"/>
    <property type="evidence" value="ECO:0007669"/>
    <property type="project" value="InterPro"/>
</dbReference>
<evidence type="ECO:0000313" key="8">
    <source>
        <dbReference type="EMBL" id="GFJ95457.1"/>
    </source>
</evidence>
<comment type="caution">
    <text evidence="8">The sequence shown here is derived from an EMBL/GenBank/DDBJ whole genome shotgun (WGS) entry which is preliminary data.</text>
</comment>
<evidence type="ECO:0000313" key="9">
    <source>
        <dbReference type="Proteomes" id="UP000482960"/>
    </source>
</evidence>
<dbReference type="InterPro" id="IPR016032">
    <property type="entry name" value="Sig_transdc_resp-reg_C-effctor"/>
</dbReference>
<dbReference type="InterPro" id="IPR001867">
    <property type="entry name" value="OmpR/PhoB-type_DNA-bd"/>
</dbReference>
<feature type="DNA-binding region" description="OmpR/PhoB-type" evidence="5">
    <location>
        <begin position="1"/>
        <end position="105"/>
    </location>
</feature>
<keyword evidence="9" id="KW-1185">Reference proteome</keyword>
<name>A0A6V8LMY7_9ACTN</name>
<dbReference type="InterPro" id="IPR036388">
    <property type="entry name" value="WH-like_DNA-bd_sf"/>
</dbReference>
<evidence type="ECO:0000256" key="4">
    <source>
        <dbReference type="ARBA" id="ARBA00023163"/>
    </source>
</evidence>
<dbReference type="InterPro" id="IPR005158">
    <property type="entry name" value="BTAD"/>
</dbReference>
<feature type="region of interest" description="Disordered" evidence="6">
    <location>
        <begin position="250"/>
        <end position="275"/>
    </location>
</feature>
<keyword evidence="4" id="KW-0804">Transcription</keyword>
<comment type="similarity">
    <text evidence="1">Belongs to the AfsR/DnrI/RedD regulatory family.</text>
</comment>
<organism evidence="8 9">
    <name type="scientific">Phytohabitans rumicis</name>
    <dbReference type="NCBI Taxonomy" id="1076125"/>
    <lineage>
        <taxon>Bacteria</taxon>
        <taxon>Bacillati</taxon>
        <taxon>Actinomycetota</taxon>
        <taxon>Actinomycetes</taxon>
        <taxon>Micromonosporales</taxon>
        <taxon>Micromonosporaceae</taxon>
    </lineage>
</organism>
<dbReference type="Pfam" id="PF00486">
    <property type="entry name" value="Trans_reg_C"/>
    <property type="match status" value="1"/>
</dbReference>
<dbReference type="Pfam" id="PF13191">
    <property type="entry name" value="AAA_16"/>
    <property type="match status" value="1"/>
</dbReference>
<evidence type="ECO:0000256" key="6">
    <source>
        <dbReference type="SAM" id="MobiDB-lite"/>
    </source>
</evidence>
<evidence type="ECO:0000256" key="2">
    <source>
        <dbReference type="ARBA" id="ARBA00023015"/>
    </source>
</evidence>
<dbReference type="Proteomes" id="UP000482960">
    <property type="component" value="Unassembled WGS sequence"/>
</dbReference>
<dbReference type="PROSITE" id="PS51755">
    <property type="entry name" value="OMPR_PHOB"/>
    <property type="match status" value="1"/>
</dbReference>
<protein>
    <recommendedName>
        <fullName evidence="7">OmpR/PhoB-type domain-containing protein</fullName>
    </recommendedName>
</protein>
<dbReference type="Gene3D" id="1.25.40.10">
    <property type="entry name" value="Tetratricopeptide repeat domain"/>
    <property type="match status" value="1"/>
</dbReference>
<dbReference type="InterPro" id="IPR041664">
    <property type="entry name" value="AAA_16"/>
</dbReference>
<evidence type="ECO:0000256" key="5">
    <source>
        <dbReference type="PROSITE-ProRule" id="PRU01091"/>
    </source>
</evidence>
<dbReference type="SUPFAM" id="SSF48452">
    <property type="entry name" value="TPR-like"/>
    <property type="match status" value="1"/>
</dbReference>
<dbReference type="RefSeq" id="WP_246278484.1">
    <property type="nucleotide sequence ID" value="NZ_BAABJB010000048.1"/>
</dbReference>
<keyword evidence="3 5" id="KW-0238">DNA-binding</keyword>
<dbReference type="CDD" id="cd15831">
    <property type="entry name" value="BTAD"/>
    <property type="match status" value="1"/>
</dbReference>
<gene>
    <name evidence="8" type="ORF">Prum_090990</name>
</gene>
<dbReference type="Pfam" id="PF03704">
    <property type="entry name" value="BTAD"/>
    <property type="match status" value="1"/>
</dbReference>
<evidence type="ECO:0000259" key="7">
    <source>
        <dbReference type="PROSITE" id="PS51755"/>
    </source>
</evidence>
<proteinExistence type="inferred from homology"/>
<keyword evidence="2" id="KW-0805">Transcription regulation</keyword>
<dbReference type="SUPFAM" id="SSF46894">
    <property type="entry name" value="C-terminal effector domain of the bipartite response regulators"/>
    <property type="match status" value="1"/>
</dbReference>
<dbReference type="InterPro" id="IPR011990">
    <property type="entry name" value="TPR-like_helical_dom_sf"/>
</dbReference>
<feature type="domain" description="OmpR/PhoB-type" evidence="7">
    <location>
        <begin position="1"/>
        <end position="105"/>
    </location>
</feature>
<dbReference type="GO" id="GO:0003677">
    <property type="term" value="F:DNA binding"/>
    <property type="evidence" value="ECO:0007669"/>
    <property type="project" value="UniProtKB-UniRule"/>
</dbReference>
<dbReference type="InterPro" id="IPR051677">
    <property type="entry name" value="AfsR-DnrI-RedD_regulator"/>
</dbReference>
<sequence>MAGNSRSSLRLQILGSLRLWRDGVELDPGPRQQAQLLAVLLTCAGQPISTTQLLDLIWDEDVPASGLNIIQKYVGALRRLLEPSLPARGSGSYLLRRGNGYLFDPAPGMLDVVDFRELVTTAQEWAGERALESYLEALDLWRGPAGEGLSHGTRVTPIFAALNGEFLDTCVAATEIAVALDQPGRILAHVQRAASMAPFHEPVQASLITALTAAGQQAEALAVFGTVRARLAEELGISPGPALRAAHQRVLNPARPTRAVPDPDDDEDAEPLDGPVGRVDELRILRQGLESAFAGGLGFVLVEGEPGVGKSRLLEETTTIAGRRGALIVWGRCLEGDGTPTMWPWVQAIGTLLGSLTSAERQQRLAGELGRLVQPWHGVTGGPLMPDSGAQFRLFEEFADVVGQVAARRHTVLVIDDLQWADGSSLQLLSHLAARLPGGTALIGALRNRAPTPGSELTRFLATASRVPGHRRIRLGPLAPDEVAELVRRETSQEPVAGVVHRIHARTAGNPFFVRELSRLLVTNQGVITMAAAMRAEVPATVRDVVRDRMAGLDTDARDLLQIAALVGRDVELRLLADAADLDAQTCLARLEPAEALDLLRPAPDDPFSLRFAHDLVRESVAEGTPSRAAARLHLRVADALEHTAAGAEAVAERLAHHLWAAGPLADPARTAIALVRAGSSAAAKSALEAAERHLRSATQVARAAGLAELELSALKQLAAVVGMRSVYGGTAALDLLERSEYLARSLGRHREATDFLFSRWAGHAQCIELDRAAPLARQLFENGMASADPTIRAYGLNAWGIHQWAIGNVGQGVRYLSQAGEALSDDAARRGDDPLRHDLQMLPASIFAEMTAQHGDLHTARVLFDALEVTAGDDPYMVTVWASMAARTAANIGDPVWALRAAERGIAVDPEFTFVFQGTYQRLARGWGRAMTGQNPADAAAEMERLITTNLLDPPRSCVATWFGLLGEAWLAAGQPDEAAAALDRADWALDAFGQRYPEGLILLFRARLLHARGEPAAVVRAAAERARSLSVEREAHLFARRAEELLRELDG</sequence>
<dbReference type="GO" id="GO:0000160">
    <property type="term" value="P:phosphorelay signal transduction system"/>
    <property type="evidence" value="ECO:0007669"/>
    <property type="project" value="InterPro"/>
</dbReference>
<dbReference type="AlphaFoldDB" id="A0A6V8LMY7"/>
<dbReference type="SMART" id="SM01043">
    <property type="entry name" value="BTAD"/>
    <property type="match status" value="1"/>
</dbReference>
<dbReference type="InterPro" id="IPR027417">
    <property type="entry name" value="P-loop_NTPase"/>
</dbReference>
<dbReference type="EMBL" id="BLPG01000001">
    <property type="protein sequence ID" value="GFJ95457.1"/>
    <property type="molecule type" value="Genomic_DNA"/>
</dbReference>
<dbReference type="Gene3D" id="1.10.10.10">
    <property type="entry name" value="Winged helix-like DNA-binding domain superfamily/Winged helix DNA-binding domain"/>
    <property type="match status" value="1"/>
</dbReference>
<reference evidence="8 9" key="1">
    <citation type="submission" date="2020-03" db="EMBL/GenBank/DDBJ databases">
        <title>Whole genome shotgun sequence of Phytohabitans rumicis NBRC 108638.</title>
        <authorList>
            <person name="Komaki H."/>
            <person name="Tamura T."/>
        </authorList>
    </citation>
    <scope>NUCLEOTIDE SEQUENCE [LARGE SCALE GENOMIC DNA]</scope>
    <source>
        <strain evidence="8 9">NBRC 108638</strain>
    </source>
</reference>
<evidence type="ECO:0000256" key="1">
    <source>
        <dbReference type="ARBA" id="ARBA00005820"/>
    </source>
</evidence>
<dbReference type="SUPFAM" id="SSF52540">
    <property type="entry name" value="P-loop containing nucleoside triphosphate hydrolases"/>
    <property type="match status" value="1"/>
</dbReference>
<dbReference type="SMART" id="SM00862">
    <property type="entry name" value="Trans_reg_C"/>
    <property type="match status" value="1"/>
</dbReference>
<feature type="compositionally biased region" description="Acidic residues" evidence="6">
    <location>
        <begin position="262"/>
        <end position="271"/>
    </location>
</feature>